<name>A0A917EXF3_9ACTN</name>
<dbReference type="PANTHER" id="PTHR45947">
    <property type="entry name" value="SULFOQUINOVOSYL TRANSFERASE SQD2"/>
    <property type="match status" value="1"/>
</dbReference>
<proteinExistence type="predicted"/>
<dbReference type="GO" id="GO:0016758">
    <property type="term" value="F:hexosyltransferase activity"/>
    <property type="evidence" value="ECO:0007669"/>
    <property type="project" value="TreeGrafter"/>
</dbReference>
<evidence type="ECO:0000313" key="6">
    <source>
        <dbReference type="Proteomes" id="UP000649179"/>
    </source>
</evidence>
<dbReference type="SUPFAM" id="SSF53756">
    <property type="entry name" value="UDP-Glycosyltransferase/glycogen phosphorylase"/>
    <property type="match status" value="1"/>
</dbReference>
<keyword evidence="2" id="KW-0808">Transferase</keyword>
<reference evidence="5" key="2">
    <citation type="submission" date="2020-09" db="EMBL/GenBank/DDBJ databases">
        <authorList>
            <person name="Sun Q."/>
            <person name="Zhou Y."/>
        </authorList>
    </citation>
    <scope>NUCLEOTIDE SEQUENCE</scope>
    <source>
        <strain evidence="5">CGMCC 1.16067</strain>
    </source>
</reference>
<feature type="domain" description="Glycosyltransferase subfamily 4-like N-terminal" evidence="4">
    <location>
        <begin position="14"/>
        <end position="176"/>
    </location>
</feature>
<gene>
    <name evidence="5" type="ORF">GCM10011519_00410</name>
</gene>
<dbReference type="PANTHER" id="PTHR45947:SF3">
    <property type="entry name" value="SULFOQUINOVOSYL TRANSFERASE SQD2"/>
    <property type="match status" value="1"/>
</dbReference>
<dbReference type="InterPro" id="IPR050194">
    <property type="entry name" value="Glycosyltransferase_grp1"/>
</dbReference>
<dbReference type="CDD" id="cd03814">
    <property type="entry name" value="GT4-like"/>
    <property type="match status" value="1"/>
</dbReference>
<feature type="domain" description="Glycosyl transferase family 1" evidence="3">
    <location>
        <begin position="192"/>
        <end position="340"/>
    </location>
</feature>
<dbReference type="EMBL" id="BMKQ01000001">
    <property type="protein sequence ID" value="GGF30913.1"/>
    <property type="molecule type" value="Genomic_DNA"/>
</dbReference>
<dbReference type="Pfam" id="PF13439">
    <property type="entry name" value="Glyco_transf_4"/>
    <property type="match status" value="1"/>
</dbReference>
<dbReference type="Pfam" id="PF00534">
    <property type="entry name" value="Glycos_transf_1"/>
    <property type="match status" value="1"/>
</dbReference>
<dbReference type="GO" id="GO:1901137">
    <property type="term" value="P:carbohydrate derivative biosynthetic process"/>
    <property type="evidence" value="ECO:0007669"/>
    <property type="project" value="UniProtKB-ARBA"/>
</dbReference>
<evidence type="ECO:0000259" key="3">
    <source>
        <dbReference type="Pfam" id="PF00534"/>
    </source>
</evidence>
<protein>
    <submittedName>
        <fullName evidence="5">GDP-mannose-dependent alpha-mannosyltransferase</fullName>
    </submittedName>
</protein>
<comment type="caution">
    <text evidence="5">The sequence shown here is derived from an EMBL/GenBank/DDBJ whole genome shotgun (WGS) entry which is preliminary data.</text>
</comment>
<dbReference type="InterPro" id="IPR028098">
    <property type="entry name" value="Glyco_trans_4-like_N"/>
</dbReference>
<dbReference type="AlphaFoldDB" id="A0A917EXF3"/>
<organism evidence="5 6">
    <name type="scientific">Marmoricola endophyticus</name>
    <dbReference type="NCBI Taxonomy" id="2040280"/>
    <lineage>
        <taxon>Bacteria</taxon>
        <taxon>Bacillati</taxon>
        <taxon>Actinomycetota</taxon>
        <taxon>Actinomycetes</taxon>
        <taxon>Propionibacteriales</taxon>
        <taxon>Nocardioidaceae</taxon>
        <taxon>Marmoricola</taxon>
    </lineage>
</organism>
<keyword evidence="6" id="KW-1185">Reference proteome</keyword>
<accession>A0A917EXF3</accession>
<evidence type="ECO:0000313" key="5">
    <source>
        <dbReference type="EMBL" id="GGF30913.1"/>
    </source>
</evidence>
<dbReference type="InterPro" id="IPR001296">
    <property type="entry name" value="Glyco_trans_1"/>
</dbReference>
<evidence type="ECO:0000256" key="1">
    <source>
        <dbReference type="ARBA" id="ARBA00022676"/>
    </source>
</evidence>
<reference evidence="5" key="1">
    <citation type="journal article" date="2014" name="Int. J. Syst. Evol. Microbiol.">
        <title>Complete genome sequence of Corynebacterium casei LMG S-19264T (=DSM 44701T), isolated from a smear-ripened cheese.</title>
        <authorList>
            <consortium name="US DOE Joint Genome Institute (JGI-PGF)"/>
            <person name="Walter F."/>
            <person name="Albersmeier A."/>
            <person name="Kalinowski J."/>
            <person name="Ruckert C."/>
        </authorList>
    </citation>
    <scope>NUCLEOTIDE SEQUENCE</scope>
    <source>
        <strain evidence="5">CGMCC 1.16067</strain>
    </source>
</reference>
<evidence type="ECO:0000256" key="2">
    <source>
        <dbReference type="ARBA" id="ARBA00022679"/>
    </source>
</evidence>
<dbReference type="Proteomes" id="UP000649179">
    <property type="component" value="Unassembled WGS sequence"/>
</dbReference>
<dbReference type="Gene3D" id="3.40.50.2000">
    <property type="entry name" value="Glycogen Phosphorylase B"/>
    <property type="match status" value="2"/>
</dbReference>
<sequence length="370" mass="39506">MRISVVTESFLPQVNGVSNSVRHVVEVLTRGGHQVQVIAPGPGPLEHHGVPVVRVRSVALPGYTTFPIGLPDRALEREMARFAPDVVHLASPIALGKVGQRAARRLGVPQVAVYQTDVVGFSKQYPFHADVPLSRWIGKIHRRAHRNLVPSAASAAQLADLGVSDVHRWGRGVRLDLFDPSRRDEALHAEWAPHGEALVGYVGRLAHEKQVHRLAELADVPGSRLVVVGDGPARPELERLLPGAVFTGMLGGTDLARAFATLDVFCHTGEAETFCQTVQEAQASGVAVVAPGVGGPVDLVEHGVSGMLHEPTRPASFRAHVAALVADPACRQQIAAAGRARVAGRTWDAVVGELVEHYDAVALRPAERVA</sequence>
<evidence type="ECO:0000259" key="4">
    <source>
        <dbReference type="Pfam" id="PF13439"/>
    </source>
</evidence>
<dbReference type="RefSeq" id="WP_188777138.1">
    <property type="nucleotide sequence ID" value="NZ_BMKQ01000001.1"/>
</dbReference>
<keyword evidence="1" id="KW-0328">Glycosyltransferase</keyword>